<dbReference type="EC" id="2.7.1.11" evidence="5"/>
<comment type="cofactor">
    <cofactor evidence="1">
        <name>Mg(2+)</name>
        <dbReference type="ChEBI" id="CHEBI:18420"/>
    </cofactor>
</comment>
<evidence type="ECO:0000313" key="19">
    <source>
        <dbReference type="Proteomes" id="UP000811481"/>
    </source>
</evidence>
<dbReference type="SUPFAM" id="SSF53784">
    <property type="entry name" value="Phosphofructokinase"/>
    <property type="match status" value="1"/>
</dbReference>
<keyword evidence="11" id="KW-0418">Kinase</keyword>
<keyword evidence="8" id="KW-0808">Transferase</keyword>
<keyword evidence="14" id="KW-0324">Glycolysis</keyword>
<keyword evidence="10" id="KW-0547">Nucleotide-binding</keyword>
<accession>A0ABS5K3Q9</accession>
<keyword evidence="12" id="KW-0067">ATP-binding</keyword>
<evidence type="ECO:0000256" key="2">
    <source>
        <dbReference type="ARBA" id="ARBA00002659"/>
    </source>
</evidence>
<dbReference type="InterPro" id="IPR012003">
    <property type="entry name" value="ATP_PFK_prok-type"/>
</dbReference>
<comment type="similarity">
    <text evidence="15">Belongs to the phosphofructokinase type A (PFKA) family.</text>
</comment>
<keyword evidence="7" id="KW-0021">Allosteric enzyme</keyword>
<evidence type="ECO:0000256" key="16">
    <source>
        <dbReference type="ARBA" id="ARBA00048070"/>
    </source>
</evidence>
<dbReference type="EMBL" id="JAGVRH010000010">
    <property type="protein sequence ID" value="MBS2126542.1"/>
    <property type="molecule type" value="Genomic_DNA"/>
</dbReference>
<evidence type="ECO:0000256" key="9">
    <source>
        <dbReference type="ARBA" id="ARBA00022723"/>
    </source>
</evidence>
<comment type="function">
    <text evidence="2">Catalyzes the phosphorylation of D-fructose 6-phosphate to fructose 1,6-bisphosphate by ATP, the first committing step of glycolysis.</text>
</comment>
<evidence type="ECO:0000256" key="3">
    <source>
        <dbReference type="ARBA" id="ARBA00004496"/>
    </source>
</evidence>
<proteinExistence type="inferred from homology"/>
<dbReference type="InterPro" id="IPR000023">
    <property type="entry name" value="Phosphofructokinase_dom"/>
</dbReference>
<comment type="caution">
    <text evidence="18">The sequence shown here is derived from an EMBL/GenBank/DDBJ whole genome shotgun (WGS) entry which is preliminary data.</text>
</comment>
<dbReference type="RefSeq" id="WP_212331971.1">
    <property type="nucleotide sequence ID" value="NZ_JAGVRH010000010.1"/>
</dbReference>
<evidence type="ECO:0000256" key="6">
    <source>
        <dbReference type="ARBA" id="ARBA00022490"/>
    </source>
</evidence>
<evidence type="ECO:0000256" key="4">
    <source>
        <dbReference type="ARBA" id="ARBA00004679"/>
    </source>
</evidence>
<dbReference type="PANTHER" id="PTHR13697">
    <property type="entry name" value="PHOSPHOFRUCTOKINASE"/>
    <property type="match status" value="1"/>
</dbReference>
<evidence type="ECO:0000256" key="10">
    <source>
        <dbReference type="ARBA" id="ARBA00022741"/>
    </source>
</evidence>
<dbReference type="Pfam" id="PF00365">
    <property type="entry name" value="PFK"/>
    <property type="match status" value="1"/>
</dbReference>
<keyword evidence="6" id="KW-0963">Cytoplasm</keyword>
<dbReference type="Gene3D" id="3.40.50.460">
    <property type="entry name" value="Phosphofructokinase domain"/>
    <property type="match status" value="1"/>
</dbReference>
<comment type="pathway">
    <text evidence="4">Carbohydrate degradation; glycolysis; D-glyceraldehyde 3-phosphate and glycerone phosphate from D-glucose: step 3/4.</text>
</comment>
<dbReference type="Gene3D" id="3.40.50.450">
    <property type="match status" value="1"/>
</dbReference>
<evidence type="ECO:0000256" key="14">
    <source>
        <dbReference type="ARBA" id="ARBA00023152"/>
    </source>
</evidence>
<evidence type="ECO:0000259" key="17">
    <source>
        <dbReference type="Pfam" id="PF00365"/>
    </source>
</evidence>
<dbReference type="PROSITE" id="PS00433">
    <property type="entry name" value="PHOSPHOFRUCTOKINASE"/>
    <property type="match status" value="1"/>
</dbReference>
<dbReference type="NCBIfam" id="NF002872">
    <property type="entry name" value="PRK03202.1"/>
    <property type="match status" value="1"/>
</dbReference>
<dbReference type="PRINTS" id="PR00476">
    <property type="entry name" value="PHFRCTKINASE"/>
</dbReference>
<evidence type="ECO:0000256" key="5">
    <source>
        <dbReference type="ARBA" id="ARBA00012055"/>
    </source>
</evidence>
<evidence type="ECO:0000256" key="7">
    <source>
        <dbReference type="ARBA" id="ARBA00022533"/>
    </source>
</evidence>
<dbReference type="InterPro" id="IPR035966">
    <property type="entry name" value="PKF_sf"/>
</dbReference>
<evidence type="ECO:0000256" key="12">
    <source>
        <dbReference type="ARBA" id="ARBA00022840"/>
    </source>
</evidence>
<protein>
    <recommendedName>
        <fullName evidence="5">6-phosphofructokinase</fullName>
        <ecNumber evidence="5">2.7.1.11</ecNumber>
    </recommendedName>
</protein>
<sequence>MKNLKECKKIAVLTSGGDAPGMNAAIRAVVLEGSKQGLQVYGVRDGYLGLYYNEIELLELKTLPYNINVSGTFLGTSRFISFQQNSEIREQCARNLKKLGINKLIVIGGDGSYKGAMKLQEVGIQCVGLPATIDNDIDYTDFTIGFSTALSNVVDAVLKLRDTSISHNRCSIIEVMGRDKGDLALYGGVATSADLIVTREHILNKEAIFAKIKSLKEAKQRCAIVIITEHIFDIHALAKEVEQHSNFETRAQILGHIQRGGRPTSEDLVLATRMGSYAVELLQKNVFNCGVGLQGLHLVHVDFEKIYYHQKEQYRLYNTISKLLPN</sequence>
<comment type="subcellular location">
    <subcellularLocation>
        <location evidence="3">Cytoplasm</location>
    </subcellularLocation>
</comment>
<gene>
    <name evidence="18" type="ORF">J8J04_02475</name>
</gene>
<evidence type="ECO:0000256" key="8">
    <source>
        <dbReference type="ARBA" id="ARBA00022679"/>
    </source>
</evidence>
<dbReference type="Proteomes" id="UP000811481">
    <property type="component" value="Unassembled WGS sequence"/>
</dbReference>
<evidence type="ECO:0000256" key="15">
    <source>
        <dbReference type="ARBA" id="ARBA00038478"/>
    </source>
</evidence>
<reference evidence="18" key="1">
    <citation type="submission" date="2021-04" db="EMBL/GenBank/DDBJ databases">
        <title>Draft genome sequence of StrPh-CL8, a phytoplasma strain causing strawberry phyllody in Chile.</title>
        <authorList>
            <person name="Cui W."/>
            <person name="Zamorano A."/>
            <person name="Fiore N."/>
        </authorList>
    </citation>
    <scope>NUCLEOTIDE SEQUENCE [LARGE SCALE GENOMIC DNA]</scope>
    <source>
        <strain evidence="18">StrPh-Cl</strain>
    </source>
</reference>
<evidence type="ECO:0000313" key="18">
    <source>
        <dbReference type="EMBL" id="MBS2126542.1"/>
    </source>
</evidence>
<dbReference type="PANTHER" id="PTHR13697:SF4">
    <property type="entry name" value="ATP-DEPENDENT 6-PHOSPHOFRUCTOKINASE"/>
    <property type="match status" value="1"/>
</dbReference>
<evidence type="ECO:0000256" key="1">
    <source>
        <dbReference type="ARBA" id="ARBA00001946"/>
    </source>
</evidence>
<evidence type="ECO:0000256" key="11">
    <source>
        <dbReference type="ARBA" id="ARBA00022777"/>
    </source>
</evidence>
<evidence type="ECO:0000256" key="13">
    <source>
        <dbReference type="ARBA" id="ARBA00022842"/>
    </source>
</evidence>
<organism evidence="18 19">
    <name type="scientific">'Fragaria x ananassa' phyllody phytoplasma</name>
    <dbReference type="NCBI Taxonomy" id="2358428"/>
    <lineage>
        <taxon>Bacteria</taxon>
        <taxon>Bacillati</taxon>
        <taxon>Mycoplasmatota</taxon>
        <taxon>Mollicutes</taxon>
        <taxon>Acholeplasmatales</taxon>
        <taxon>Acholeplasmataceae</taxon>
        <taxon>Candidatus Phytoplasma</taxon>
        <taxon>16SrXIII (Mexican periwinkle virescence group)</taxon>
    </lineage>
</organism>
<dbReference type="InterPro" id="IPR015912">
    <property type="entry name" value="Phosphofructokinase_CS"/>
</dbReference>
<dbReference type="InterPro" id="IPR022953">
    <property type="entry name" value="ATP_PFK"/>
</dbReference>
<dbReference type="PIRSF" id="PIRSF000532">
    <property type="entry name" value="ATP_PFK_prok"/>
    <property type="match status" value="1"/>
</dbReference>
<keyword evidence="13" id="KW-0460">Magnesium</keyword>
<keyword evidence="9" id="KW-0479">Metal-binding</keyword>
<feature type="domain" description="Phosphofructokinase" evidence="17">
    <location>
        <begin position="9"/>
        <end position="282"/>
    </location>
</feature>
<keyword evidence="19" id="KW-1185">Reference proteome</keyword>
<comment type="catalytic activity">
    <reaction evidence="16">
        <text>beta-D-fructose 6-phosphate + ATP = beta-D-fructose 1,6-bisphosphate + ADP + H(+)</text>
        <dbReference type="Rhea" id="RHEA:16109"/>
        <dbReference type="ChEBI" id="CHEBI:15378"/>
        <dbReference type="ChEBI" id="CHEBI:30616"/>
        <dbReference type="ChEBI" id="CHEBI:32966"/>
        <dbReference type="ChEBI" id="CHEBI:57634"/>
        <dbReference type="ChEBI" id="CHEBI:456216"/>
        <dbReference type="EC" id="2.7.1.11"/>
    </reaction>
</comment>
<name>A0ABS5K3Q9_9MOLU</name>